<organism evidence="7 8">
    <name type="scientific">Tegillarca granosa</name>
    <name type="common">Malaysian cockle</name>
    <name type="synonym">Anadara granosa</name>
    <dbReference type="NCBI Taxonomy" id="220873"/>
    <lineage>
        <taxon>Eukaryota</taxon>
        <taxon>Metazoa</taxon>
        <taxon>Spiralia</taxon>
        <taxon>Lophotrochozoa</taxon>
        <taxon>Mollusca</taxon>
        <taxon>Bivalvia</taxon>
        <taxon>Autobranchia</taxon>
        <taxon>Pteriomorphia</taxon>
        <taxon>Arcoida</taxon>
        <taxon>Arcoidea</taxon>
        <taxon>Arcidae</taxon>
        <taxon>Tegillarca</taxon>
    </lineage>
</organism>
<keyword evidence="8" id="KW-1185">Reference proteome</keyword>
<feature type="transmembrane region" description="Helical" evidence="6">
    <location>
        <begin position="146"/>
        <end position="167"/>
    </location>
</feature>
<evidence type="ECO:0000256" key="4">
    <source>
        <dbReference type="ARBA" id="ARBA00022989"/>
    </source>
</evidence>
<gene>
    <name evidence="7" type="ORF">KUTeg_015016</name>
</gene>
<keyword evidence="5 6" id="KW-0472">Membrane</keyword>
<keyword evidence="2" id="KW-0813">Transport</keyword>
<feature type="transmembrane region" description="Helical" evidence="6">
    <location>
        <begin position="92"/>
        <end position="112"/>
    </location>
</feature>
<dbReference type="PANTHER" id="PTHR19432">
    <property type="entry name" value="SUGAR TRANSPORTER"/>
    <property type="match status" value="1"/>
</dbReference>
<evidence type="ECO:0000256" key="5">
    <source>
        <dbReference type="ARBA" id="ARBA00023136"/>
    </source>
</evidence>
<keyword evidence="4 6" id="KW-1133">Transmembrane helix</keyword>
<evidence type="ECO:0000313" key="8">
    <source>
        <dbReference type="Proteomes" id="UP001217089"/>
    </source>
</evidence>
<proteinExistence type="predicted"/>
<reference evidence="7 8" key="1">
    <citation type="submission" date="2022-12" db="EMBL/GenBank/DDBJ databases">
        <title>Chromosome-level genome of Tegillarca granosa.</title>
        <authorList>
            <person name="Kim J."/>
        </authorList>
    </citation>
    <scope>NUCLEOTIDE SEQUENCE [LARGE SCALE GENOMIC DNA]</scope>
    <source>
        <strain evidence="7">Teg-2019</strain>
        <tissue evidence="7">Adductor muscle</tissue>
    </source>
</reference>
<sequence>MNFNVNIWRKRNQNFSFENNFIDNANGTINVIKMHNDTENISKSECENYIKQTTVKERAKRHSLAKQASISVLTQVELKTYLISIIRMPRSLLILCITNLFCWMSLVCYSLYFTDFVGQAVYGGDPKAPIGSEKHILYDDGVRMGAFGMSLYSLSCAIYSLCIEPLVEKFSKVTLKENI</sequence>
<evidence type="ECO:0000256" key="2">
    <source>
        <dbReference type="ARBA" id="ARBA00022448"/>
    </source>
</evidence>
<evidence type="ECO:0000313" key="7">
    <source>
        <dbReference type="EMBL" id="KAJ8306932.1"/>
    </source>
</evidence>
<accession>A0ABQ9ESK1</accession>
<comment type="subcellular location">
    <subcellularLocation>
        <location evidence="1">Membrane</location>
        <topology evidence="1">Multi-pass membrane protein</topology>
    </subcellularLocation>
</comment>
<evidence type="ECO:0000256" key="6">
    <source>
        <dbReference type="SAM" id="Phobius"/>
    </source>
</evidence>
<name>A0ABQ9ESK1_TEGGR</name>
<keyword evidence="3 6" id="KW-0812">Transmembrane</keyword>
<protein>
    <submittedName>
        <fullName evidence="7">Uncharacterized protein</fullName>
    </submittedName>
</protein>
<evidence type="ECO:0000256" key="1">
    <source>
        <dbReference type="ARBA" id="ARBA00004141"/>
    </source>
</evidence>
<dbReference type="EMBL" id="JARBDR010000793">
    <property type="protein sequence ID" value="KAJ8306932.1"/>
    <property type="molecule type" value="Genomic_DNA"/>
</dbReference>
<evidence type="ECO:0000256" key="3">
    <source>
        <dbReference type="ARBA" id="ARBA00022692"/>
    </source>
</evidence>
<comment type="caution">
    <text evidence="7">The sequence shown here is derived from an EMBL/GenBank/DDBJ whole genome shotgun (WGS) entry which is preliminary data.</text>
</comment>
<dbReference type="PANTHER" id="PTHR19432:SF35">
    <property type="entry name" value="SOLUTE CARRIER FAMILY 45 MEMBER 3 ISOFORM X1"/>
    <property type="match status" value="1"/>
</dbReference>
<dbReference type="Proteomes" id="UP001217089">
    <property type="component" value="Unassembled WGS sequence"/>
</dbReference>